<dbReference type="Gene3D" id="1.10.287.2720">
    <property type="match status" value="1"/>
</dbReference>
<sequence>MYGRSFHSPQTIPPNERSSTDNFVTLILVLIRFSLQPVSLSRKESYKDQRRKYRTEKKRVARELLSTLKDPSVVVLADWLKSSHWTGTVLLNTCELIERPSKKDGFCFKLFHPLEQSIWATKGPEGETIGAMVQPLPSSHLIFRAPSQAAGKCWMDALELAVRCSSILIRSMTSSKADGSAAGSSLTNSLLTSNKWNESDYEKHFKDQDPSDESSPCLSPDLSPVSSPFSVWKEPDLQSQLSGIETTPSRLAALVSRSSSPMPMQDINSDLLASLMQQQQQKQLQETLPLENYQRKETILQPHYYRKLTKAIALADQELQTENRFRSQSADDTQYSKSFEYPSGPEGEDSSPVFTDLPDVCFDKCNTTNPISLKIGTFANVDNELLSMNLKAFELSINLDDASHTDEYEPQRESGHFSSAEQMSASESDSDDGSGKNDDYTLEYEEEEEPLIESSYVFQPETYIGDTGEQTEELAEENKSLIWFLLKQVRPGMDLSKVVLPTFILEPRSFLDKLSDYYYHADLLSRAVQEDDPFTRMKEIVRWYLSGFYKKPKGLKKPYNPILGETFRCYWKHPNGSRTFYVAEQVSHHPPVSAVYVTNRLDGFSVSSTILAKSKFYGNSTSAILDGNARLTLLPRGEDYIMNMPYAHCKGILMGTLTMELGGKVTIECEKTGYVAELEFKLKPFLSGYDANNLLSGKLKLGKETLATLEGRWDRKITFMDKRTGEEEILWEVTKEVKDQRLQRYTISFDQQSEWESERLWNLVSEAIRNDNQVAATEEKTILEEAQRGAARERKAKCEEWNAKFFIQDPTVGVYVYRFSDLRPWDPRTDLYQYEYDYEVTTRTRLKAPMIRTASIVSVELQKCDSGRLSTLDSKSRLRGVQEIMPHEETSSGEHDDELQDAMDLSPSSMISHYQQGAKDRGKRTQPSTPTFTNTLLDAIQEVKLGQDILARELKEMRREFDGLKKKIHLSRVDNSDFAGPFLSGQTWSSVLLALFLYSLLQALFKWILWMW</sequence>
<feature type="compositionally biased region" description="Polar residues" evidence="5">
    <location>
        <begin position="323"/>
        <end position="337"/>
    </location>
</feature>
<reference evidence="7 8" key="1">
    <citation type="journal article" date="2019" name="PLoS Biol.">
        <title>Sex chromosomes control vertical transmission of feminizing Wolbachia symbionts in an isopod.</title>
        <authorList>
            <person name="Becking T."/>
            <person name="Chebbi M.A."/>
            <person name="Giraud I."/>
            <person name="Moumen B."/>
            <person name="Laverre T."/>
            <person name="Caubet Y."/>
            <person name="Peccoud J."/>
            <person name="Gilbert C."/>
            <person name="Cordaux R."/>
        </authorList>
    </citation>
    <scope>NUCLEOTIDE SEQUENCE [LARGE SCALE GENOMIC DNA]</scope>
    <source>
        <strain evidence="7">ANa2</strain>
        <tissue evidence="7">Whole body excluding digestive tract and cuticle</tissue>
    </source>
</reference>
<dbReference type="Pfam" id="PF01237">
    <property type="entry name" value="Oxysterol_BP"/>
    <property type="match status" value="1"/>
</dbReference>
<dbReference type="GO" id="GO:0015485">
    <property type="term" value="F:cholesterol binding"/>
    <property type="evidence" value="ECO:0007669"/>
    <property type="project" value="TreeGrafter"/>
</dbReference>
<keyword evidence="4" id="KW-0813">Transport</keyword>
<feature type="region of interest" description="Disordered" evidence="5">
    <location>
        <begin position="323"/>
        <end position="352"/>
    </location>
</feature>
<keyword evidence="6" id="KW-0472">Membrane</keyword>
<keyword evidence="4" id="KW-0445">Lipid transport</keyword>
<dbReference type="Gene3D" id="2.30.29.30">
    <property type="entry name" value="Pleckstrin-homology domain (PH domain)/Phosphotyrosine-binding domain (PTB)"/>
    <property type="match status" value="1"/>
</dbReference>
<dbReference type="InterPro" id="IPR037239">
    <property type="entry name" value="OSBP_sf"/>
</dbReference>
<gene>
    <name evidence="7" type="primary">OSBPL8</name>
    <name evidence="7" type="ORF">Anas_00177</name>
</gene>
<protein>
    <recommendedName>
        <fullName evidence="4">Oxysterol-binding protein</fullName>
    </recommendedName>
</protein>
<proteinExistence type="inferred from homology"/>
<dbReference type="PROSITE" id="PS01013">
    <property type="entry name" value="OSBP"/>
    <property type="match status" value="1"/>
</dbReference>
<dbReference type="SUPFAM" id="SSF144000">
    <property type="entry name" value="Oxysterol-binding protein-like"/>
    <property type="match status" value="1"/>
</dbReference>
<keyword evidence="8" id="KW-1185">Reference proteome</keyword>
<dbReference type="FunFam" id="1.10.287.2720:FF:000002">
    <property type="entry name" value="Oxysterol-binding protein"/>
    <property type="match status" value="1"/>
</dbReference>
<dbReference type="InterPro" id="IPR000648">
    <property type="entry name" value="Oxysterol-bd"/>
</dbReference>
<dbReference type="PANTHER" id="PTHR10972:SF102">
    <property type="entry name" value="OXYSTEROL-BINDING PROTEIN"/>
    <property type="match status" value="1"/>
</dbReference>
<feature type="region of interest" description="Disordered" evidence="5">
    <location>
        <begin position="201"/>
        <end position="222"/>
    </location>
</feature>
<comment type="similarity">
    <text evidence="1 3">Belongs to the OSBP family.</text>
</comment>
<dbReference type="GO" id="GO:0006869">
    <property type="term" value="P:lipid transport"/>
    <property type="evidence" value="ECO:0007669"/>
    <property type="project" value="UniProtKB-KW"/>
</dbReference>
<dbReference type="AlphaFoldDB" id="A0A5N5TIL3"/>
<dbReference type="InterPro" id="IPR011993">
    <property type="entry name" value="PH-like_dom_sf"/>
</dbReference>
<dbReference type="SUPFAM" id="SSF50729">
    <property type="entry name" value="PH domain-like"/>
    <property type="match status" value="1"/>
</dbReference>
<dbReference type="PANTHER" id="PTHR10972">
    <property type="entry name" value="OXYSTEROL-BINDING PROTEIN-RELATED"/>
    <property type="match status" value="1"/>
</dbReference>
<evidence type="ECO:0000313" key="8">
    <source>
        <dbReference type="Proteomes" id="UP000326759"/>
    </source>
</evidence>
<evidence type="ECO:0000256" key="5">
    <source>
        <dbReference type="SAM" id="MobiDB-lite"/>
    </source>
</evidence>
<dbReference type="GO" id="GO:0005829">
    <property type="term" value="C:cytosol"/>
    <property type="evidence" value="ECO:0007669"/>
    <property type="project" value="TreeGrafter"/>
</dbReference>
<dbReference type="GO" id="GO:0032541">
    <property type="term" value="C:cortical endoplasmic reticulum"/>
    <property type="evidence" value="ECO:0007669"/>
    <property type="project" value="TreeGrafter"/>
</dbReference>
<feature type="compositionally biased region" description="Basic and acidic residues" evidence="5">
    <location>
        <begin position="404"/>
        <end position="415"/>
    </location>
</feature>
<comment type="caution">
    <text evidence="7">The sequence shown here is derived from an EMBL/GenBank/DDBJ whole genome shotgun (WGS) entry which is preliminary data.</text>
</comment>
<dbReference type="GO" id="GO:0016020">
    <property type="term" value="C:membrane"/>
    <property type="evidence" value="ECO:0007669"/>
    <property type="project" value="TreeGrafter"/>
</dbReference>
<dbReference type="Proteomes" id="UP000326759">
    <property type="component" value="Unassembled WGS sequence"/>
</dbReference>
<keyword evidence="6" id="KW-1133">Transmembrane helix</keyword>
<feature type="transmembrane region" description="Helical" evidence="6">
    <location>
        <begin position="988"/>
        <end position="1009"/>
    </location>
</feature>
<evidence type="ECO:0000256" key="1">
    <source>
        <dbReference type="ARBA" id="ARBA00008842"/>
    </source>
</evidence>
<evidence type="ECO:0000313" key="7">
    <source>
        <dbReference type="EMBL" id="KAB7506058.1"/>
    </source>
</evidence>
<keyword evidence="6" id="KW-0812">Transmembrane</keyword>
<evidence type="ECO:0000256" key="3">
    <source>
        <dbReference type="RuleBase" id="RU003844"/>
    </source>
</evidence>
<organism evidence="7 8">
    <name type="scientific">Armadillidium nasatum</name>
    <dbReference type="NCBI Taxonomy" id="96803"/>
    <lineage>
        <taxon>Eukaryota</taxon>
        <taxon>Metazoa</taxon>
        <taxon>Ecdysozoa</taxon>
        <taxon>Arthropoda</taxon>
        <taxon>Crustacea</taxon>
        <taxon>Multicrustacea</taxon>
        <taxon>Malacostraca</taxon>
        <taxon>Eumalacostraca</taxon>
        <taxon>Peracarida</taxon>
        <taxon>Isopoda</taxon>
        <taxon>Oniscidea</taxon>
        <taxon>Crinocheta</taxon>
        <taxon>Armadillidiidae</taxon>
        <taxon>Armadillidium</taxon>
    </lineage>
</organism>
<dbReference type="FunFam" id="2.40.160.120:FF:000004">
    <property type="entry name" value="Oxysterol-binding protein"/>
    <property type="match status" value="1"/>
</dbReference>
<accession>A0A5N5TIL3</accession>
<feature type="region of interest" description="Disordered" evidence="5">
    <location>
        <begin position="404"/>
        <end position="439"/>
    </location>
</feature>
<keyword evidence="2" id="KW-0446">Lipid-binding</keyword>
<dbReference type="Gene3D" id="3.30.70.3490">
    <property type="match status" value="1"/>
</dbReference>
<dbReference type="OrthoDB" id="10053431at2759"/>
<dbReference type="EMBL" id="SEYY01001018">
    <property type="protein sequence ID" value="KAB7506058.1"/>
    <property type="molecule type" value="Genomic_DNA"/>
</dbReference>
<evidence type="ECO:0000256" key="6">
    <source>
        <dbReference type="SAM" id="Phobius"/>
    </source>
</evidence>
<name>A0A5N5TIL3_9CRUS</name>
<evidence type="ECO:0000256" key="4">
    <source>
        <dbReference type="RuleBase" id="RU003845"/>
    </source>
</evidence>
<dbReference type="Gene3D" id="2.40.160.120">
    <property type="match status" value="1"/>
</dbReference>
<evidence type="ECO:0000256" key="2">
    <source>
        <dbReference type="ARBA" id="ARBA00023121"/>
    </source>
</evidence>
<dbReference type="InterPro" id="IPR018494">
    <property type="entry name" value="Oxysterol-bd_CS"/>
</dbReference>